<proteinExistence type="predicted"/>
<dbReference type="Proteomes" id="UP000076727">
    <property type="component" value="Unassembled WGS sequence"/>
</dbReference>
<gene>
    <name evidence="1" type="ORF">DAEQUDRAFT_727175</name>
</gene>
<accession>A0A165Q4L8</accession>
<dbReference type="AlphaFoldDB" id="A0A165Q4L8"/>
<dbReference type="EMBL" id="KV429061">
    <property type="protein sequence ID" value="KZT68999.1"/>
    <property type="molecule type" value="Genomic_DNA"/>
</dbReference>
<dbReference type="OrthoDB" id="2780168at2759"/>
<name>A0A165Q4L8_9APHY</name>
<keyword evidence="2" id="KW-1185">Reference proteome</keyword>
<evidence type="ECO:0000313" key="1">
    <source>
        <dbReference type="EMBL" id="KZT68999.1"/>
    </source>
</evidence>
<protein>
    <submittedName>
        <fullName evidence="1">Uncharacterized protein</fullName>
    </submittedName>
</protein>
<reference evidence="1 2" key="1">
    <citation type="journal article" date="2016" name="Mol. Biol. Evol.">
        <title>Comparative Genomics of Early-Diverging Mushroom-Forming Fungi Provides Insights into the Origins of Lignocellulose Decay Capabilities.</title>
        <authorList>
            <person name="Nagy L.G."/>
            <person name="Riley R."/>
            <person name="Tritt A."/>
            <person name="Adam C."/>
            <person name="Daum C."/>
            <person name="Floudas D."/>
            <person name="Sun H."/>
            <person name="Yadav J.S."/>
            <person name="Pangilinan J."/>
            <person name="Larsson K.H."/>
            <person name="Matsuura K."/>
            <person name="Barry K."/>
            <person name="Labutti K."/>
            <person name="Kuo R."/>
            <person name="Ohm R.A."/>
            <person name="Bhattacharya S.S."/>
            <person name="Shirouzu T."/>
            <person name="Yoshinaga Y."/>
            <person name="Martin F.M."/>
            <person name="Grigoriev I.V."/>
            <person name="Hibbett D.S."/>
        </authorList>
    </citation>
    <scope>NUCLEOTIDE SEQUENCE [LARGE SCALE GENOMIC DNA]</scope>
    <source>
        <strain evidence="1 2">L-15889</strain>
    </source>
</reference>
<organism evidence="1 2">
    <name type="scientific">Daedalea quercina L-15889</name>
    <dbReference type="NCBI Taxonomy" id="1314783"/>
    <lineage>
        <taxon>Eukaryota</taxon>
        <taxon>Fungi</taxon>
        <taxon>Dikarya</taxon>
        <taxon>Basidiomycota</taxon>
        <taxon>Agaricomycotina</taxon>
        <taxon>Agaricomycetes</taxon>
        <taxon>Polyporales</taxon>
        <taxon>Fomitopsis</taxon>
    </lineage>
</organism>
<evidence type="ECO:0000313" key="2">
    <source>
        <dbReference type="Proteomes" id="UP000076727"/>
    </source>
</evidence>
<sequence length="609" mass="70501">MRRTRRSLDMLPSELIWEILRYRYSAERANHVPRRYSTLNSVLRVNRRLREFAQRLLLKDISFARWDGFLDEAERFWKGFAHHAHDVRTIQIGRMTDKSLAHEYFDLPGAISPRCLPFSKLQSFSCWSAVTNSYILSSFRLCPEVKTFNLIWDQQQGFPNFSPWQRLETLRLHFIGDPCQTCMYPATIPSYDTLTTLSILEEAHSSWLCSHLREATFPKLRVLSVLQAACPPHLMYNFIHRHPTLLEVNISLHPDCDDFAFGFDGLLKLIDGTGTWTDPTDPKGKRSADIIGWAFDDDSLPMGTPITFLAFAFARVPLYPQATEWHEPVGSPRPRYAATALALEVDSQDEWEDMGFRIVRLHDFLATMAPRLPRLEVLRLGYHTDYKDWNFTGLMRSCAESLKKWSHLRKLAFCWGDLVRFKWCGGSTSPSPLWQVEPPVNLPYTMQDHEFVNLDEHYPKLKEGTPFTLEHIRMIYEFSDIDIAEGIKSIQEVLNKPVNPDEAIGDPHLAMLAWQEPCERKFVAPMMRLFAENCPTLEEIEWYPVGPFFVDHAVRWLWTVHRERTGKGVRAVTGELNYLGCPKGDAPEFDVLVGQELDLAVKDRKSSIY</sequence>